<evidence type="ECO:0000313" key="9">
    <source>
        <dbReference type="EMBL" id="SEM85412.1"/>
    </source>
</evidence>
<reference evidence="9 10" key="1">
    <citation type="submission" date="2016-10" db="EMBL/GenBank/DDBJ databases">
        <authorList>
            <person name="de Groot N.N."/>
        </authorList>
    </citation>
    <scope>NUCLEOTIDE SEQUENCE [LARGE SCALE GENOMIC DNA]</scope>
    <source>
        <strain evidence="9 10">CGMCC 1.10836</strain>
    </source>
</reference>
<comment type="similarity">
    <text evidence="2 7">Belongs to the class-I pyridoxal-phosphate-dependent aminotransferase family.</text>
</comment>
<evidence type="ECO:0000256" key="5">
    <source>
        <dbReference type="ARBA" id="ARBA00022898"/>
    </source>
</evidence>
<dbReference type="PANTHER" id="PTHR46383:SF2">
    <property type="entry name" value="AMINOTRANSFERASE"/>
    <property type="match status" value="1"/>
</dbReference>
<feature type="domain" description="Aminotransferase class I/classII large" evidence="8">
    <location>
        <begin position="42"/>
        <end position="379"/>
    </location>
</feature>
<evidence type="ECO:0000313" key="10">
    <source>
        <dbReference type="Proteomes" id="UP000183002"/>
    </source>
</evidence>
<evidence type="ECO:0000259" key="8">
    <source>
        <dbReference type="Pfam" id="PF00155"/>
    </source>
</evidence>
<dbReference type="InterPro" id="IPR015424">
    <property type="entry name" value="PyrdxlP-dep_Trfase"/>
</dbReference>
<dbReference type="STRING" id="1077947.SAMN05216227_1003118"/>
<dbReference type="Pfam" id="PF00155">
    <property type="entry name" value="Aminotran_1_2"/>
    <property type="match status" value="1"/>
</dbReference>
<dbReference type="SUPFAM" id="SSF53383">
    <property type="entry name" value="PLP-dependent transferases"/>
    <property type="match status" value="1"/>
</dbReference>
<accession>A0A1H8BRM1</accession>
<evidence type="ECO:0000256" key="1">
    <source>
        <dbReference type="ARBA" id="ARBA00001933"/>
    </source>
</evidence>
<sequence length="398" mass="42193">MPVTSQTKGPIMRTSHRGNVDPFIVMDVMEAARAHEAAGRSIIHMEVGQPGTGAPQAACDAVAVAMGQGALGYTVALGLPELRAGIAALYQRWYGVDLDPARVIVTSGSSAAFLLAFTALFEAGDRVGLGEPGYPSYRQILRALSLTPVGIPTSAANRLQPTPADLAGVDIAGLIVASPGNPSGTMLSHDALKALMDHCAARGIAFVSDEIYHGLHYNERATSALEISDQAYVINSFSKYFSMTGWRVGWMVVPADHVRAIERLAQNMFICPPHASQIAALAALDCIDALEANRTVYATNRQLMLDGLAAAGFTKIAPPDGAFYIYADVADLTGDSLSFCAQILDQAGVAVTPGLDFDPIRGGQTLRFSYARSTPEIVEGIARLQAFMATYQHKPAKL</sequence>
<evidence type="ECO:0000256" key="6">
    <source>
        <dbReference type="ARBA" id="ARBA00049185"/>
    </source>
</evidence>
<organism evidence="9 10">
    <name type="scientific">Pseudorhodobacter antarcticus</name>
    <dbReference type="NCBI Taxonomy" id="1077947"/>
    <lineage>
        <taxon>Bacteria</taxon>
        <taxon>Pseudomonadati</taxon>
        <taxon>Pseudomonadota</taxon>
        <taxon>Alphaproteobacteria</taxon>
        <taxon>Rhodobacterales</taxon>
        <taxon>Paracoccaceae</taxon>
        <taxon>Pseudorhodobacter</taxon>
    </lineage>
</organism>
<dbReference type="InterPro" id="IPR015421">
    <property type="entry name" value="PyrdxlP-dep_Trfase_major"/>
</dbReference>
<evidence type="ECO:0000256" key="3">
    <source>
        <dbReference type="ARBA" id="ARBA00022576"/>
    </source>
</evidence>
<evidence type="ECO:0000256" key="7">
    <source>
        <dbReference type="RuleBase" id="RU000481"/>
    </source>
</evidence>
<keyword evidence="4 7" id="KW-0808">Transferase</keyword>
<name>A0A1H8BRM1_9RHOB</name>
<dbReference type="AlphaFoldDB" id="A0A1H8BRM1"/>
<dbReference type="EMBL" id="FOCO01000003">
    <property type="protein sequence ID" value="SEM85412.1"/>
    <property type="molecule type" value="Genomic_DNA"/>
</dbReference>
<keyword evidence="3 7" id="KW-0032">Aminotransferase</keyword>
<keyword evidence="5" id="KW-0663">Pyridoxal phosphate</keyword>
<dbReference type="Gene3D" id="3.40.640.10">
    <property type="entry name" value="Type I PLP-dependent aspartate aminotransferase-like (Major domain)"/>
    <property type="match status" value="1"/>
</dbReference>
<dbReference type="GO" id="GO:0006520">
    <property type="term" value="P:amino acid metabolic process"/>
    <property type="evidence" value="ECO:0007669"/>
    <property type="project" value="InterPro"/>
</dbReference>
<comment type="cofactor">
    <cofactor evidence="1 7">
        <name>pyridoxal 5'-phosphate</name>
        <dbReference type="ChEBI" id="CHEBI:597326"/>
    </cofactor>
</comment>
<dbReference type="Proteomes" id="UP000183002">
    <property type="component" value="Unassembled WGS sequence"/>
</dbReference>
<keyword evidence="10" id="KW-1185">Reference proteome</keyword>
<dbReference type="PANTHER" id="PTHR46383">
    <property type="entry name" value="ASPARTATE AMINOTRANSFERASE"/>
    <property type="match status" value="1"/>
</dbReference>
<dbReference type="EC" id="2.6.1.-" evidence="7"/>
<evidence type="ECO:0000256" key="4">
    <source>
        <dbReference type="ARBA" id="ARBA00022679"/>
    </source>
</evidence>
<proteinExistence type="inferred from homology"/>
<dbReference type="CDD" id="cd00609">
    <property type="entry name" value="AAT_like"/>
    <property type="match status" value="1"/>
</dbReference>
<comment type="catalytic activity">
    <reaction evidence="6">
        <text>L-aspartate + 2-oxoglutarate = oxaloacetate + L-glutamate</text>
        <dbReference type="Rhea" id="RHEA:21824"/>
        <dbReference type="ChEBI" id="CHEBI:16452"/>
        <dbReference type="ChEBI" id="CHEBI:16810"/>
        <dbReference type="ChEBI" id="CHEBI:29985"/>
        <dbReference type="ChEBI" id="CHEBI:29991"/>
        <dbReference type="EC" id="2.6.1.1"/>
    </reaction>
</comment>
<gene>
    <name evidence="9" type="ORF">SAMN05216227_1003118</name>
</gene>
<dbReference type="InterPro" id="IPR004839">
    <property type="entry name" value="Aminotransferase_I/II_large"/>
</dbReference>
<protein>
    <recommendedName>
        <fullName evidence="7">Aminotransferase</fullName>
        <ecNumber evidence="7">2.6.1.-</ecNumber>
    </recommendedName>
</protein>
<evidence type="ECO:0000256" key="2">
    <source>
        <dbReference type="ARBA" id="ARBA00007441"/>
    </source>
</evidence>
<dbReference type="PROSITE" id="PS00105">
    <property type="entry name" value="AA_TRANSFER_CLASS_1"/>
    <property type="match status" value="1"/>
</dbReference>
<dbReference type="GO" id="GO:0030170">
    <property type="term" value="F:pyridoxal phosphate binding"/>
    <property type="evidence" value="ECO:0007669"/>
    <property type="project" value="InterPro"/>
</dbReference>
<dbReference type="InterPro" id="IPR004838">
    <property type="entry name" value="NHTrfase_class1_PyrdxlP-BS"/>
</dbReference>
<dbReference type="GO" id="GO:0004069">
    <property type="term" value="F:L-aspartate:2-oxoglutarate aminotransferase activity"/>
    <property type="evidence" value="ECO:0007669"/>
    <property type="project" value="UniProtKB-EC"/>
</dbReference>
<dbReference type="InterPro" id="IPR050596">
    <property type="entry name" value="AspAT/PAT-like"/>
</dbReference>